<evidence type="ECO:0000313" key="7">
    <source>
        <dbReference type="Proteomes" id="UP000789342"/>
    </source>
</evidence>
<feature type="non-terminal residue" evidence="6">
    <location>
        <position position="296"/>
    </location>
</feature>
<gene>
    <name evidence="6" type="ORF">AMORRO_LOCUS16944</name>
</gene>
<evidence type="ECO:0000256" key="2">
    <source>
        <dbReference type="ARBA" id="ARBA00022723"/>
    </source>
</evidence>
<dbReference type="InterPro" id="IPR012337">
    <property type="entry name" value="RNaseH-like_sf"/>
</dbReference>
<keyword evidence="7" id="KW-1185">Reference proteome</keyword>
<protein>
    <submittedName>
        <fullName evidence="6">17242_t:CDS:1</fullName>
    </submittedName>
</protein>
<organism evidence="6 7">
    <name type="scientific">Acaulospora morrowiae</name>
    <dbReference type="NCBI Taxonomy" id="94023"/>
    <lineage>
        <taxon>Eukaryota</taxon>
        <taxon>Fungi</taxon>
        <taxon>Fungi incertae sedis</taxon>
        <taxon>Mucoromycota</taxon>
        <taxon>Glomeromycotina</taxon>
        <taxon>Glomeromycetes</taxon>
        <taxon>Diversisporales</taxon>
        <taxon>Acaulosporaceae</taxon>
        <taxon>Acaulospora</taxon>
    </lineage>
</organism>
<evidence type="ECO:0000256" key="1">
    <source>
        <dbReference type="ARBA" id="ARBA00004123"/>
    </source>
</evidence>
<feature type="non-terminal residue" evidence="6">
    <location>
        <position position="1"/>
    </location>
</feature>
<name>A0A9N9NZU4_9GLOM</name>
<comment type="caution">
    <text evidence="6">The sequence shown here is derived from an EMBL/GenBank/DDBJ whole genome shotgun (WGS) entry which is preliminary data.</text>
</comment>
<accession>A0A9N9NZU4</accession>
<keyword evidence="3" id="KW-0863">Zinc-finger</keyword>
<evidence type="ECO:0000256" key="4">
    <source>
        <dbReference type="ARBA" id="ARBA00022833"/>
    </source>
</evidence>
<dbReference type="SUPFAM" id="SSF53098">
    <property type="entry name" value="Ribonuclease H-like"/>
    <property type="match status" value="1"/>
</dbReference>
<evidence type="ECO:0000256" key="3">
    <source>
        <dbReference type="ARBA" id="ARBA00022771"/>
    </source>
</evidence>
<sequence>LDSRFEIPSVSTIKTTIFNSYTWTTKQLTDLISKTSDTISLTLDIWTSRAHDSYLGITCHWLTDTFELCETILNIGELNEHYTFDIVESINLTLEKFIIDNKKVFSITTDNGANVKAAIQQIGITNVMCTGHTLQLSINLGLKNVQELLSKCRILISILSREKKRKQLREAQLQVTPGLKEPLDIIKDVDTRWNSTFYAIERLVHLRSAIMQLHSTLNNHTIQEVRKEAETFNSAMLTLEEFELLEELIEILSPFDEVTHFLSGSKYPTLGFMTPILEELARRLKFFTGQKEKAIL</sequence>
<dbReference type="InterPro" id="IPR052035">
    <property type="entry name" value="ZnF_BED_domain_contain"/>
</dbReference>
<dbReference type="PANTHER" id="PTHR46481">
    <property type="entry name" value="ZINC FINGER BED DOMAIN-CONTAINING PROTEIN 4"/>
    <property type="match status" value="1"/>
</dbReference>
<dbReference type="OrthoDB" id="2431100at2759"/>
<reference evidence="6" key="1">
    <citation type="submission" date="2021-06" db="EMBL/GenBank/DDBJ databases">
        <authorList>
            <person name="Kallberg Y."/>
            <person name="Tangrot J."/>
            <person name="Rosling A."/>
        </authorList>
    </citation>
    <scope>NUCLEOTIDE SEQUENCE</scope>
    <source>
        <strain evidence="6">CL551</strain>
    </source>
</reference>
<dbReference type="PANTHER" id="PTHR46481:SF10">
    <property type="entry name" value="ZINC FINGER BED DOMAIN-CONTAINING PROTEIN 39"/>
    <property type="match status" value="1"/>
</dbReference>
<dbReference type="GO" id="GO:0005634">
    <property type="term" value="C:nucleus"/>
    <property type="evidence" value="ECO:0007669"/>
    <property type="project" value="UniProtKB-SubCell"/>
</dbReference>
<keyword evidence="2" id="KW-0479">Metal-binding</keyword>
<keyword evidence="4" id="KW-0862">Zinc</keyword>
<dbReference type="AlphaFoldDB" id="A0A9N9NZU4"/>
<dbReference type="Proteomes" id="UP000789342">
    <property type="component" value="Unassembled WGS sequence"/>
</dbReference>
<evidence type="ECO:0000256" key="5">
    <source>
        <dbReference type="ARBA" id="ARBA00023242"/>
    </source>
</evidence>
<keyword evidence="5" id="KW-0539">Nucleus</keyword>
<dbReference type="EMBL" id="CAJVPV010049552">
    <property type="protein sequence ID" value="CAG8776318.1"/>
    <property type="molecule type" value="Genomic_DNA"/>
</dbReference>
<dbReference type="GO" id="GO:0008270">
    <property type="term" value="F:zinc ion binding"/>
    <property type="evidence" value="ECO:0007669"/>
    <property type="project" value="UniProtKB-KW"/>
</dbReference>
<proteinExistence type="predicted"/>
<evidence type="ECO:0000313" key="6">
    <source>
        <dbReference type="EMBL" id="CAG8776318.1"/>
    </source>
</evidence>
<comment type="subcellular location">
    <subcellularLocation>
        <location evidence="1">Nucleus</location>
    </subcellularLocation>
</comment>